<evidence type="ECO:0000313" key="1">
    <source>
        <dbReference type="EMBL" id="KAJ8446125.1"/>
    </source>
</evidence>
<gene>
    <name evidence="1" type="ORF">Cgig2_000922</name>
</gene>
<accession>A0A9Q1KND2</accession>
<dbReference type="AlphaFoldDB" id="A0A9Q1KND2"/>
<evidence type="ECO:0000313" key="2">
    <source>
        <dbReference type="Proteomes" id="UP001153076"/>
    </source>
</evidence>
<proteinExistence type="predicted"/>
<dbReference type="Proteomes" id="UP001153076">
    <property type="component" value="Unassembled WGS sequence"/>
</dbReference>
<comment type="caution">
    <text evidence="1">The sequence shown here is derived from an EMBL/GenBank/DDBJ whole genome shotgun (WGS) entry which is preliminary data.</text>
</comment>
<keyword evidence="2" id="KW-1185">Reference proteome</keyword>
<dbReference type="EMBL" id="JAKOGI010000059">
    <property type="protein sequence ID" value="KAJ8446125.1"/>
    <property type="molecule type" value="Genomic_DNA"/>
</dbReference>
<name>A0A9Q1KND2_9CARY</name>
<sequence length="165" mass="18110">MLSANLLNTWGLNSVIRTFEEEISQSGTRPGSPKLENFIKLTSDSGESLSKLGQLLGYGDLEAPAAGYEGFELLQVSSESSGIAEFWDFQDELPSYDSFEFGMGYVEYNNSNLGQGDNDEYLALDGIFDFSDVNFGSDGNPKLYPLCEIIEIGMGAEKDKRNPTI</sequence>
<dbReference type="PANTHER" id="PTHR34539">
    <property type="entry name" value="T6J4.11 PROTEIN"/>
    <property type="match status" value="1"/>
</dbReference>
<dbReference type="PANTHER" id="PTHR34539:SF19">
    <property type="entry name" value="T6J4.11 PROTEIN"/>
    <property type="match status" value="1"/>
</dbReference>
<reference evidence="1" key="1">
    <citation type="submission" date="2022-04" db="EMBL/GenBank/DDBJ databases">
        <title>Carnegiea gigantea Genome sequencing and assembly v2.</title>
        <authorList>
            <person name="Copetti D."/>
            <person name="Sanderson M.J."/>
            <person name="Burquez A."/>
            <person name="Wojciechowski M.F."/>
        </authorList>
    </citation>
    <scope>NUCLEOTIDE SEQUENCE</scope>
    <source>
        <strain evidence="1">SGP5-SGP5p</strain>
        <tissue evidence="1">Aerial part</tissue>
    </source>
</reference>
<organism evidence="1 2">
    <name type="scientific">Carnegiea gigantea</name>
    <dbReference type="NCBI Taxonomy" id="171969"/>
    <lineage>
        <taxon>Eukaryota</taxon>
        <taxon>Viridiplantae</taxon>
        <taxon>Streptophyta</taxon>
        <taxon>Embryophyta</taxon>
        <taxon>Tracheophyta</taxon>
        <taxon>Spermatophyta</taxon>
        <taxon>Magnoliopsida</taxon>
        <taxon>eudicotyledons</taxon>
        <taxon>Gunneridae</taxon>
        <taxon>Pentapetalae</taxon>
        <taxon>Caryophyllales</taxon>
        <taxon>Cactineae</taxon>
        <taxon>Cactaceae</taxon>
        <taxon>Cactoideae</taxon>
        <taxon>Echinocereeae</taxon>
        <taxon>Carnegiea</taxon>
    </lineage>
</organism>
<protein>
    <submittedName>
        <fullName evidence="1">Uncharacterized protein</fullName>
    </submittedName>
</protein>
<dbReference type="OrthoDB" id="781489at2759"/>